<evidence type="ECO:0000256" key="9">
    <source>
        <dbReference type="PIRSR" id="PIRSR000077-4"/>
    </source>
</evidence>
<keyword evidence="3" id="KW-0249">Electron transport</keyword>
<feature type="site" description="Contributes to redox potential value" evidence="8">
    <location>
        <position position="31"/>
    </location>
</feature>
<keyword evidence="4 9" id="KW-1015">Disulfide bond</keyword>
<keyword evidence="2" id="KW-0813">Transport</keyword>
<accession>B3QXP2</accession>
<evidence type="ECO:0000256" key="3">
    <source>
        <dbReference type="ARBA" id="ARBA00022982"/>
    </source>
</evidence>
<evidence type="ECO:0000256" key="8">
    <source>
        <dbReference type="PIRSR" id="PIRSR000077-1"/>
    </source>
</evidence>
<organism evidence="11 12">
    <name type="scientific">Chloroherpeton thalassium (strain ATCC 35110 / GB-78)</name>
    <dbReference type="NCBI Taxonomy" id="517418"/>
    <lineage>
        <taxon>Bacteria</taxon>
        <taxon>Pseudomonadati</taxon>
        <taxon>Chlorobiota</taxon>
        <taxon>Chlorobiia</taxon>
        <taxon>Chlorobiales</taxon>
        <taxon>Chloroherpetonaceae</taxon>
        <taxon>Chloroherpeton</taxon>
    </lineage>
</organism>
<dbReference type="PIRSF" id="PIRSF000077">
    <property type="entry name" value="Thioredoxin"/>
    <property type="match status" value="1"/>
</dbReference>
<evidence type="ECO:0000256" key="2">
    <source>
        <dbReference type="ARBA" id="ARBA00022448"/>
    </source>
</evidence>
<evidence type="ECO:0000313" key="11">
    <source>
        <dbReference type="EMBL" id="ACF14957.1"/>
    </source>
</evidence>
<dbReference type="GO" id="GO:0005737">
    <property type="term" value="C:cytoplasm"/>
    <property type="evidence" value="ECO:0007669"/>
    <property type="project" value="TreeGrafter"/>
</dbReference>
<dbReference type="KEGG" id="cts:Ctha_2508"/>
<dbReference type="AlphaFoldDB" id="B3QXP2"/>
<dbReference type="FunFam" id="3.40.30.10:FF:000001">
    <property type="entry name" value="Thioredoxin"/>
    <property type="match status" value="1"/>
</dbReference>
<evidence type="ECO:0000256" key="1">
    <source>
        <dbReference type="ARBA" id="ARBA00008987"/>
    </source>
</evidence>
<feature type="site" description="Contributes to redox potential value" evidence="8">
    <location>
        <position position="30"/>
    </location>
</feature>
<dbReference type="InterPro" id="IPR036249">
    <property type="entry name" value="Thioredoxin-like_sf"/>
</dbReference>
<dbReference type="PANTHER" id="PTHR45663:SF11">
    <property type="entry name" value="GEO12009P1"/>
    <property type="match status" value="1"/>
</dbReference>
<dbReference type="EMBL" id="CP001100">
    <property type="protein sequence ID" value="ACF14957.1"/>
    <property type="molecule type" value="Genomic_DNA"/>
</dbReference>
<protein>
    <recommendedName>
        <fullName evidence="6 7">Thioredoxin</fullName>
    </recommendedName>
</protein>
<dbReference type="Proteomes" id="UP000001208">
    <property type="component" value="Chromosome"/>
</dbReference>
<sequence>MAEAMPQSFEDLIQTSELPVFVDFWAEWCGPCRMIAPSVKKLAEEMTGKLVVVKVNVDEKPQLAQAHGIMGIPTLIMFHKGKEIWRASGALPYDSLKYQVEANLPA</sequence>
<evidence type="ECO:0000256" key="4">
    <source>
        <dbReference type="ARBA" id="ARBA00023157"/>
    </source>
</evidence>
<dbReference type="PROSITE" id="PS00194">
    <property type="entry name" value="THIOREDOXIN_1"/>
    <property type="match status" value="1"/>
</dbReference>
<name>B3QXP2_CHLT3</name>
<evidence type="ECO:0000313" key="12">
    <source>
        <dbReference type="Proteomes" id="UP000001208"/>
    </source>
</evidence>
<feature type="domain" description="Thioredoxin" evidence="10">
    <location>
        <begin position="1"/>
        <end position="105"/>
    </location>
</feature>
<dbReference type="InterPro" id="IPR017937">
    <property type="entry name" value="Thioredoxin_CS"/>
</dbReference>
<dbReference type="HOGENOM" id="CLU_090389_10_4_10"/>
<evidence type="ECO:0000256" key="7">
    <source>
        <dbReference type="PIRNR" id="PIRNR000077"/>
    </source>
</evidence>
<proteinExistence type="inferred from homology"/>
<feature type="active site" description="Nucleophile" evidence="8">
    <location>
        <position position="29"/>
    </location>
</feature>
<dbReference type="PRINTS" id="PR00421">
    <property type="entry name" value="THIOREDOXIN"/>
</dbReference>
<dbReference type="SUPFAM" id="SSF52833">
    <property type="entry name" value="Thioredoxin-like"/>
    <property type="match status" value="1"/>
</dbReference>
<gene>
    <name evidence="11" type="ordered locus">Ctha_2508</name>
</gene>
<feature type="active site" description="Nucleophile" evidence="8">
    <location>
        <position position="32"/>
    </location>
</feature>
<dbReference type="CDD" id="cd02947">
    <property type="entry name" value="TRX_family"/>
    <property type="match status" value="1"/>
</dbReference>
<dbReference type="NCBIfam" id="TIGR01068">
    <property type="entry name" value="thioredoxin"/>
    <property type="match status" value="1"/>
</dbReference>
<dbReference type="eggNOG" id="COG3118">
    <property type="taxonomic scope" value="Bacteria"/>
</dbReference>
<dbReference type="STRING" id="517418.Ctha_2508"/>
<feature type="site" description="Deprotonates C-terminal active site Cys" evidence="8">
    <location>
        <position position="23"/>
    </location>
</feature>
<comment type="similarity">
    <text evidence="1 7">Belongs to the thioredoxin family.</text>
</comment>
<keyword evidence="5 9" id="KW-0676">Redox-active center</keyword>
<feature type="disulfide bond" description="Redox-active" evidence="9">
    <location>
        <begin position="29"/>
        <end position="32"/>
    </location>
</feature>
<keyword evidence="12" id="KW-1185">Reference proteome</keyword>
<evidence type="ECO:0000256" key="5">
    <source>
        <dbReference type="ARBA" id="ARBA00023284"/>
    </source>
</evidence>
<evidence type="ECO:0000259" key="10">
    <source>
        <dbReference type="PROSITE" id="PS51352"/>
    </source>
</evidence>
<dbReference type="Pfam" id="PF00085">
    <property type="entry name" value="Thioredoxin"/>
    <property type="match status" value="1"/>
</dbReference>
<dbReference type="PANTHER" id="PTHR45663">
    <property type="entry name" value="GEO12009P1"/>
    <property type="match status" value="1"/>
</dbReference>
<dbReference type="InterPro" id="IPR005746">
    <property type="entry name" value="Thioredoxin"/>
</dbReference>
<dbReference type="Gene3D" id="3.40.30.10">
    <property type="entry name" value="Glutaredoxin"/>
    <property type="match status" value="1"/>
</dbReference>
<evidence type="ECO:0000256" key="6">
    <source>
        <dbReference type="NCBIfam" id="TIGR01068"/>
    </source>
</evidence>
<dbReference type="PROSITE" id="PS51352">
    <property type="entry name" value="THIOREDOXIN_2"/>
    <property type="match status" value="1"/>
</dbReference>
<reference evidence="11 12" key="1">
    <citation type="submission" date="2008-06" db="EMBL/GenBank/DDBJ databases">
        <title>Complete sequence of Chloroherpeton thalassium ATCC 35110.</title>
        <authorList>
            <consortium name="US DOE Joint Genome Institute"/>
            <person name="Lucas S."/>
            <person name="Copeland A."/>
            <person name="Lapidus A."/>
            <person name="Glavina del Rio T."/>
            <person name="Dalin E."/>
            <person name="Tice H."/>
            <person name="Bruce D."/>
            <person name="Goodwin L."/>
            <person name="Pitluck S."/>
            <person name="Schmutz J."/>
            <person name="Larimer F."/>
            <person name="Land M."/>
            <person name="Hauser L."/>
            <person name="Kyrpides N."/>
            <person name="Mikhailova N."/>
            <person name="Liu Z."/>
            <person name="Li T."/>
            <person name="Zhao F."/>
            <person name="Overmann J."/>
            <person name="Bryant D.A."/>
            <person name="Richardson P."/>
        </authorList>
    </citation>
    <scope>NUCLEOTIDE SEQUENCE [LARGE SCALE GENOMIC DNA]</scope>
    <source>
        <strain evidence="12">ATCC 35110 / GB-78</strain>
    </source>
</reference>
<dbReference type="InterPro" id="IPR013766">
    <property type="entry name" value="Thioredoxin_domain"/>
</dbReference>
<dbReference type="RefSeq" id="WP_012501039.1">
    <property type="nucleotide sequence ID" value="NC_011026.1"/>
</dbReference>
<dbReference type="GO" id="GO:0015035">
    <property type="term" value="F:protein-disulfide reductase activity"/>
    <property type="evidence" value="ECO:0007669"/>
    <property type="project" value="UniProtKB-UniRule"/>
</dbReference>